<dbReference type="HOGENOM" id="CLU_012432_1_0_1"/>
<dbReference type="PANTHER" id="PTHR24396:SF29">
    <property type="entry name" value="PROTEIN WIZ ISOFORM X1"/>
    <property type="match status" value="1"/>
</dbReference>
<comment type="subcellular location">
    <subcellularLocation>
        <location evidence="1">Nucleus</location>
    </subcellularLocation>
</comment>
<evidence type="ECO:0000256" key="7">
    <source>
        <dbReference type="SAM" id="MobiDB-lite"/>
    </source>
</evidence>
<dbReference type="InterPro" id="IPR051643">
    <property type="entry name" value="Transcr_Reg_ZincFinger"/>
</dbReference>
<evidence type="ECO:0000256" key="2">
    <source>
        <dbReference type="ARBA" id="ARBA00022723"/>
    </source>
</evidence>
<dbReference type="PROSITE" id="PS50157">
    <property type="entry name" value="ZINC_FINGER_C2H2_2"/>
    <property type="match status" value="4"/>
</dbReference>
<dbReference type="InterPro" id="IPR036236">
    <property type="entry name" value="Znf_C2H2_sf"/>
</dbReference>
<evidence type="ECO:0000256" key="3">
    <source>
        <dbReference type="ARBA" id="ARBA00022771"/>
    </source>
</evidence>
<proteinExistence type="predicted"/>
<dbReference type="GO" id="GO:0005634">
    <property type="term" value="C:nucleus"/>
    <property type="evidence" value="ECO:0000318"/>
    <property type="project" value="GO_Central"/>
</dbReference>
<reference evidence="9" key="3">
    <citation type="submission" date="2025-09" db="UniProtKB">
        <authorList>
            <consortium name="Ensembl"/>
        </authorList>
    </citation>
    <scope>IDENTIFICATION</scope>
    <source>
        <strain evidence="9">Hd-rR</strain>
    </source>
</reference>
<feature type="domain" description="C2H2-type" evidence="8">
    <location>
        <begin position="475"/>
        <end position="497"/>
    </location>
</feature>
<feature type="region of interest" description="Disordered" evidence="7">
    <location>
        <begin position="525"/>
        <end position="559"/>
    </location>
</feature>
<feature type="compositionally biased region" description="Polar residues" evidence="7">
    <location>
        <begin position="383"/>
        <end position="403"/>
    </location>
</feature>
<feature type="compositionally biased region" description="Pro residues" evidence="7">
    <location>
        <begin position="367"/>
        <end position="382"/>
    </location>
</feature>
<dbReference type="AlphaFoldDB" id="H2MHT5"/>
<dbReference type="PANTHER" id="PTHR24396">
    <property type="entry name" value="ZINC FINGER PROTEIN"/>
    <property type="match status" value="1"/>
</dbReference>
<feature type="region of interest" description="Disordered" evidence="7">
    <location>
        <begin position="648"/>
        <end position="701"/>
    </location>
</feature>
<feature type="region of interest" description="Disordered" evidence="7">
    <location>
        <begin position="352"/>
        <end position="468"/>
    </location>
</feature>
<keyword evidence="4" id="KW-0862">Zinc</keyword>
<dbReference type="GO" id="GO:0006357">
    <property type="term" value="P:regulation of transcription by RNA polymerase II"/>
    <property type="evidence" value="ECO:0000318"/>
    <property type="project" value="GO_Central"/>
</dbReference>
<name>H2MHT5_ORYLA</name>
<sequence>MGWYSEIHRRRTLWSATSVTEVQRPPGRALPSSAHMESQEAPPVKSASAPSGPVVCEVCGLYFETRRGLSSHARLHLRQLGVTVSESSGAPIELLYQLIQERDGSLSAFNADPSGAGSTAPKKKPQQEPKTSSVQEEKSSTSKAGGNRSTAPQKADRQGPSGRLTEPAEPLRSAEGSSSSFSDHQSVTKPLWAPLDTDAPITLTSDTSHEAHVCQLCGCWYETRRGLSSHARAHLRQIGIPDSAIKGGPIEFLYKMMEEDPKPLSAELQDEGASSPKRPAELSSPPTSPASKRPKASEDCTCVLCGEQFENRKGLGSHARSHLRHIGVSDLVGKNSAIDTVEELVSSGMIEVMHPPKTSSSPATTSPAPPSPGLPASSPPPSQGRTVFLSSAPPQSPKMSSQVPLHPSNRAPKAKKGFRLAVDPLLRKPKPEPVEVEVSESKTSSPEDGSSVASFPAAPTSAAPLDSDLQSPPTVLCDFCGQLFETRKALSCHVRAHLRQLGLTWSIRTSPIDLLKEVMLHGEDGKAKQPWAPQGSKRPRRSLSAEEGASTSCTSPVDYSMKDKSLPGKTAVPRVDTCCQLCGFDFENRKALASHARAHLRQLGIFEWKVDGATSPIELLSEIIQKDPARVAEITKRYRFGDLYIKKSQRTQRSTSPSASPDSGAVGGGSRRTFAQQELKASRKDHGSMSAHTPKGEGRRQMAKADVCRCLQLGSPLFRGPSTETRSVVRAGKPETAAAASLRQHPGAAAEAPPHPAGQTGGEGLLPQVQVSVSEHKQVSSVRLKLRVCASKFRRKRTIFKSCSQKMFESAG</sequence>
<dbReference type="FunCoup" id="H2MHT5">
    <property type="interactions" value="1"/>
</dbReference>
<feature type="compositionally biased region" description="Polar residues" evidence="7">
    <location>
        <begin position="651"/>
        <end position="661"/>
    </location>
</feature>
<keyword evidence="2" id="KW-0479">Metal-binding</keyword>
<evidence type="ECO:0000313" key="9">
    <source>
        <dbReference type="Ensembl" id="ENSORLP00000018203.2"/>
    </source>
</evidence>
<dbReference type="GO" id="GO:0000978">
    <property type="term" value="F:RNA polymerase II cis-regulatory region sequence-specific DNA binding"/>
    <property type="evidence" value="ECO:0000318"/>
    <property type="project" value="GO_Central"/>
</dbReference>
<dbReference type="GeneTree" id="ENSGT00940000159979"/>
<dbReference type="STRING" id="8090.ENSORLP00000018203"/>
<feature type="compositionally biased region" description="Low complexity" evidence="7">
    <location>
        <begin position="441"/>
        <end position="464"/>
    </location>
</feature>
<dbReference type="InParanoid" id="H2MHT5"/>
<keyword evidence="3 6" id="KW-0863">Zinc-finger</keyword>
<feature type="domain" description="C2H2-type" evidence="8">
    <location>
        <begin position="300"/>
        <end position="322"/>
    </location>
</feature>
<reference evidence="9 10" key="1">
    <citation type="journal article" date="2007" name="Nature">
        <title>The medaka draft genome and insights into vertebrate genome evolution.</title>
        <authorList>
            <person name="Kasahara M."/>
            <person name="Naruse K."/>
            <person name="Sasaki S."/>
            <person name="Nakatani Y."/>
            <person name="Qu W."/>
            <person name="Ahsan B."/>
            <person name="Yamada T."/>
            <person name="Nagayasu Y."/>
            <person name="Doi K."/>
            <person name="Kasai Y."/>
            <person name="Jindo T."/>
            <person name="Kobayashi D."/>
            <person name="Shimada A."/>
            <person name="Toyoda A."/>
            <person name="Kuroki Y."/>
            <person name="Fujiyama A."/>
            <person name="Sasaki T."/>
            <person name="Shimizu A."/>
            <person name="Asakawa S."/>
            <person name="Shimizu N."/>
            <person name="Hashimoto S."/>
            <person name="Yang J."/>
            <person name="Lee Y."/>
            <person name="Matsushima K."/>
            <person name="Sugano S."/>
            <person name="Sakaizumi M."/>
            <person name="Narita T."/>
            <person name="Ohishi K."/>
            <person name="Haga S."/>
            <person name="Ohta F."/>
            <person name="Nomoto H."/>
            <person name="Nogata K."/>
            <person name="Morishita T."/>
            <person name="Endo T."/>
            <person name="Shin-I T."/>
            <person name="Takeda H."/>
            <person name="Morishita S."/>
            <person name="Kohara Y."/>
        </authorList>
    </citation>
    <scope>NUCLEOTIDE SEQUENCE [LARGE SCALE GENOMIC DNA]</scope>
    <source>
        <strain evidence="9 10">Hd-rR</strain>
    </source>
</reference>
<reference evidence="9" key="2">
    <citation type="submission" date="2025-08" db="UniProtKB">
        <authorList>
            <consortium name="Ensembl"/>
        </authorList>
    </citation>
    <scope>IDENTIFICATION</scope>
    <source>
        <strain evidence="9">Hd-rR</strain>
    </source>
</reference>
<evidence type="ECO:0000313" key="10">
    <source>
        <dbReference type="Proteomes" id="UP000001038"/>
    </source>
</evidence>
<feature type="region of interest" description="Disordered" evidence="7">
    <location>
        <begin position="737"/>
        <end position="759"/>
    </location>
</feature>
<gene>
    <name evidence="9" type="primary">LOC101173041</name>
</gene>
<dbReference type="InterPro" id="IPR013087">
    <property type="entry name" value="Znf_C2H2_type"/>
</dbReference>
<dbReference type="SMART" id="SM00355">
    <property type="entry name" value="ZnF_C2H2"/>
    <property type="match status" value="5"/>
</dbReference>
<dbReference type="eggNOG" id="KOG1721">
    <property type="taxonomic scope" value="Eukaryota"/>
</dbReference>
<feature type="region of interest" description="Disordered" evidence="7">
    <location>
        <begin position="18"/>
        <end position="50"/>
    </location>
</feature>
<dbReference type="Gene3D" id="3.30.160.60">
    <property type="entry name" value="Classic Zinc Finger"/>
    <property type="match status" value="1"/>
</dbReference>
<evidence type="ECO:0000256" key="6">
    <source>
        <dbReference type="PROSITE-ProRule" id="PRU00042"/>
    </source>
</evidence>
<feature type="compositionally biased region" description="Polar residues" evidence="7">
    <location>
        <begin position="141"/>
        <end position="152"/>
    </location>
</feature>
<evidence type="ECO:0000259" key="8">
    <source>
        <dbReference type="PROSITE" id="PS50157"/>
    </source>
</evidence>
<feature type="compositionally biased region" description="Polar residues" evidence="7">
    <location>
        <begin position="175"/>
        <end position="185"/>
    </location>
</feature>
<dbReference type="GO" id="GO:0000981">
    <property type="term" value="F:DNA-binding transcription factor activity, RNA polymerase II-specific"/>
    <property type="evidence" value="ECO:0000318"/>
    <property type="project" value="GO_Central"/>
</dbReference>
<feature type="domain" description="C2H2-type" evidence="8">
    <location>
        <begin position="54"/>
        <end position="76"/>
    </location>
</feature>
<evidence type="ECO:0000256" key="4">
    <source>
        <dbReference type="ARBA" id="ARBA00022833"/>
    </source>
</evidence>
<keyword evidence="5" id="KW-0539">Nucleus</keyword>
<dbReference type="SUPFAM" id="SSF57667">
    <property type="entry name" value="beta-beta-alpha zinc fingers"/>
    <property type="match status" value="2"/>
</dbReference>
<feature type="domain" description="C2H2-type" evidence="8">
    <location>
        <begin position="577"/>
        <end position="599"/>
    </location>
</feature>
<feature type="region of interest" description="Disordered" evidence="7">
    <location>
        <begin position="264"/>
        <end position="296"/>
    </location>
</feature>
<feature type="compositionally biased region" description="Low complexity" evidence="7">
    <location>
        <begin position="355"/>
        <end position="366"/>
    </location>
</feature>
<keyword evidence="10" id="KW-1185">Reference proteome</keyword>
<dbReference type="Bgee" id="ENSORLG00000014523">
    <property type="expression patterns" value="Expressed in gastrula and 14 other cell types or tissues"/>
</dbReference>
<evidence type="ECO:0000256" key="5">
    <source>
        <dbReference type="ARBA" id="ARBA00023242"/>
    </source>
</evidence>
<dbReference type="Ensembl" id="ENSORLT00000018204.2">
    <property type="protein sequence ID" value="ENSORLP00000018203.2"/>
    <property type="gene ID" value="ENSORLG00000014523.2"/>
</dbReference>
<organism evidence="9 10">
    <name type="scientific">Oryzias latipes</name>
    <name type="common">Japanese rice fish</name>
    <name type="synonym">Japanese killifish</name>
    <dbReference type="NCBI Taxonomy" id="8090"/>
    <lineage>
        <taxon>Eukaryota</taxon>
        <taxon>Metazoa</taxon>
        <taxon>Chordata</taxon>
        <taxon>Craniata</taxon>
        <taxon>Vertebrata</taxon>
        <taxon>Euteleostomi</taxon>
        <taxon>Actinopterygii</taxon>
        <taxon>Neopterygii</taxon>
        <taxon>Teleostei</taxon>
        <taxon>Neoteleostei</taxon>
        <taxon>Acanthomorphata</taxon>
        <taxon>Ovalentaria</taxon>
        <taxon>Atherinomorphae</taxon>
        <taxon>Beloniformes</taxon>
        <taxon>Adrianichthyidae</taxon>
        <taxon>Oryziinae</taxon>
        <taxon>Oryzias</taxon>
    </lineage>
</organism>
<dbReference type="PROSITE" id="PS00028">
    <property type="entry name" value="ZINC_FINGER_C2H2_1"/>
    <property type="match status" value="5"/>
</dbReference>
<protein>
    <recommendedName>
        <fullName evidence="8">C2H2-type domain-containing protein</fullName>
    </recommendedName>
</protein>
<evidence type="ECO:0000256" key="1">
    <source>
        <dbReference type="ARBA" id="ARBA00004123"/>
    </source>
</evidence>
<accession>H2MHT5</accession>
<dbReference type="Proteomes" id="UP000001038">
    <property type="component" value="Chromosome 1"/>
</dbReference>
<feature type="region of interest" description="Disordered" evidence="7">
    <location>
        <begin position="107"/>
        <end position="185"/>
    </location>
</feature>
<dbReference type="GO" id="GO:0008270">
    <property type="term" value="F:zinc ion binding"/>
    <property type="evidence" value="ECO:0007669"/>
    <property type="project" value="UniProtKB-KW"/>
</dbReference>